<comment type="caution">
    <text evidence="4">The sequence shown here is derived from an EMBL/GenBank/DDBJ whole genome shotgun (WGS) entry which is preliminary data.</text>
</comment>
<dbReference type="Proteomes" id="UP001201980">
    <property type="component" value="Unassembled WGS sequence"/>
</dbReference>
<feature type="compositionally biased region" description="Low complexity" evidence="2">
    <location>
        <begin position="57"/>
        <end position="72"/>
    </location>
</feature>
<evidence type="ECO:0000313" key="4">
    <source>
        <dbReference type="EMBL" id="KAJ2893926.1"/>
    </source>
</evidence>
<gene>
    <name evidence="4" type="ORF">MKZ38_008076</name>
</gene>
<feature type="region of interest" description="Disordered" evidence="2">
    <location>
        <begin position="189"/>
        <end position="282"/>
    </location>
</feature>
<feature type="region of interest" description="Disordered" evidence="2">
    <location>
        <begin position="47"/>
        <end position="83"/>
    </location>
</feature>
<evidence type="ECO:0000259" key="3">
    <source>
        <dbReference type="PROSITE" id="PS50048"/>
    </source>
</evidence>
<feature type="domain" description="Zn(2)-C6 fungal-type" evidence="3">
    <location>
        <begin position="343"/>
        <end position="375"/>
    </location>
</feature>
<feature type="region of interest" description="Disordered" evidence="2">
    <location>
        <begin position="1"/>
        <end position="20"/>
    </location>
</feature>
<feature type="compositionally biased region" description="Low complexity" evidence="2">
    <location>
        <begin position="229"/>
        <end position="261"/>
    </location>
</feature>
<dbReference type="InterPro" id="IPR036864">
    <property type="entry name" value="Zn2-C6_fun-type_DNA-bd_sf"/>
</dbReference>
<dbReference type="SUPFAM" id="SSF57701">
    <property type="entry name" value="Zn2/Cys6 DNA-binding domain"/>
    <property type="match status" value="1"/>
</dbReference>
<dbReference type="PANTHER" id="PTHR35392:SF5">
    <property type="entry name" value="ZN(2)-C6 FUNGAL-TYPE DOMAIN-CONTAINING PROTEIN"/>
    <property type="match status" value="1"/>
</dbReference>
<dbReference type="PROSITE" id="PS50048">
    <property type="entry name" value="ZN2_CY6_FUNGAL_2"/>
    <property type="match status" value="1"/>
</dbReference>
<evidence type="ECO:0000256" key="1">
    <source>
        <dbReference type="ARBA" id="ARBA00023242"/>
    </source>
</evidence>
<dbReference type="CDD" id="cd00067">
    <property type="entry name" value="GAL4"/>
    <property type="match status" value="1"/>
</dbReference>
<dbReference type="EMBL" id="JAKWBI020000549">
    <property type="protein sequence ID" value="KAJ2893926.1"/>
    <property type="molecule type" value="Genomic_DNA"/>
</dbReference>
<name>A0AAD5WPC5_9PEZI</name>
<dbReference type="PANTHER" id="PTHR35392">
    <property type="entry name" value="ZN(II)2CYS6 TRANSCRIPTION FACTOR (EUROFUNG)-RELATED-RELATED"/>
    <property type="match status" value="1"/>
</dbReference>
<dbReference type="GO" id="GO:0008270">
    <property type="term" value="F:zinc ion binding"/>
    <property type="evidence" value="ECO:0007669"/>
    <property type="project" value="InterPro"/>
</dbReference>
<organism evidence="4 5">
    <name type="scientific">Zalerion maritima</name>
    <dbReference type="NCBI Taxonomy" id="339359"/>
    <lineage>
        <taxon>Eukaryota</taxon>
        <taxon>Fungi</taxon>
        <taxon>Dikarya</taxon>
        <taxon>Ascomycota</taxon>
        <taxon>Pezizomycotina</taxon>
        <taxon>Sordariomycetes</taxon>
        <taxon>Lulworthiomycetidae</taxon>
        <taxon>Lulworthiales</taxon>
        <taxon>Lulworthiaceae</taxon>
        <taxon>Zalerion</taxon>
    </lineage>
</organism>
<sequence length="783" mass="86892">MASVASGQSPHSGYDLHSSNSEDAESWQFIEDLASNPSFYSPETGSLQSYAVIGPNPSHQHTTQSQHQQQPLSSPPAVSPLLLNENIPNYSSASFPEHTTISHGFADASIVSTAGGNTHIMAQSDMASFMDAGNMLFTDQQIGLTAQEMSNFSPFDTFNPGTSMPVMDQMNLPGETVPGENILDLGLAQNFQTSNPPPWNPTGSRVEDGSNFIMDNFQMAPPPQPQPSPSLDGSSSLGRSPSVPKSPASIVTSGGSSSESKSSIRKTTKSKITKNRKRPEVSPTAVEAVNRFVVVTPTTISAHAGKPNPFECFEAMRATQRGRKGPLAEKDKEFALQVRRKGACFCCHARKVKCDTNRPCKNCKKLTAQVPGIVCWQFPDFLPVLFPEFVRGHFRKSEMERFVGENIEGWTIAGTERPVMVELSSGKHFSATLKVKGKFFTARTPDVLQHWHVNVRGNEMDVQSMGSVPIGINAEGGMRDTLKKSLKEYMSAIISEPYYAEQTTDSFRHTLLPQRLLRIIHGFNQSAEAPVVRKALGIYAMHYVLSRHLTITDASLSGLQHTGLVPRNVPWVTPRVLNRQIKSVVDELLLREMQLIFEMLGKLLKPKTRREWAPCLAAFLVLCLFMEEVETAADRFVISQNEINLRNHAQREYKRGFALGINREVEKLPFRQVAYQFHQIYQTHLKDGATGLGQNGGKAFNPLVDDSAMEELDGPAVEMVMRLREVITGESWAELDFLSMDPLLPNEEDHPYPRDVAYNYTGRLVSKFLLSFQNENYILDGNI</sequence>
<evidence type="ECO:0000256" key="2">
    <source>
        <dbReference type="SAM" id="MobiDB-lite"/>
    </source>
</evidence>
<reference evidence="4" key="1">
    <citation type="submission" date="2022-07" db="EMBL/GenBank/DDBJ databases">
        <title>Draft genome sequence of Zalerion maritima ATCC 34329, a (micro)plastics degrading marine fungus.</title>
        <authorList>
            <person name="Paco A."/>
            <person name="Goncalves M.F.M."/>
            <person name="Rocha-Santos T.A.P."/>
            <person name="Alves A."/>
        </authorList>
    </citation>
    <scope>NUCLEOTIDE SEQUENCE</scope>
    <source>
        <strain evidence="4">ATCC 34329</strain>
    </source>
</reference>
<evidence type="ECO:0000313" key="5">
    <source>
        <dbReference type="Proteomes" id="UP001201980"/>
    </source>
</evidence>
<dbReference type="InterPro" id="IPR052973">
    <property type="entry name" value="Fungal_sec-metab_reg_TF"/>
</dbReference>
<feature type="compositionally biased region" description="Basic residues" evidence="2">
    <location>
        <begin position="263"/>
        <end position="277"/>
    </location>
</feature>
<keyword evidence="5" id="KW-1185">Reference proteome</keyword>
<dbReference type="InterPro" id="IPR001138">
    <property type="entry name" value="Zn2Cys6_DnaBD"/>
</dbReference>
<protein>
    <recommendedName>
        <fullName evidence="3">Zn(2)-C6 fungal-type domain-containing protein</fullName>
    </recommendedName>
</protein>
<dbReference type="GO" id="GO:0000981">
    <property type="term" value="F:DNA-binding transcription factor activity, RNA polymerase II-specific"/>
    <property type="evidence" value="ECO:0007669"/>
    <property type="project" value="InterPro"/>
</dbReference>
<accession>A0AAD5WPC5</accession>
<keyword evidence="1" id="KW-0539">Nucleus</keyword>
<dbReference type="AlphaFoldDB" id="A0AAD5WPC5"/>
<proteinExistence type="predicted"/>